<dbReference type="AlphaFoldDB" id="A0A8J3GEN6"/>
<dbReference type="EMBL" id="BMXG01000013">
    <property type="protein sequence ID" value="GHC05120.1"/>
    <property type="molecule type" value="Genomic_DNA"/>
</dbReference>
<name>A0A8J3GEN6_9BACT</name>
<dbReference type="Proteomes" id="UP000642829">
    <property type="component" value="Unassembled WGS sequence"/>
</dbReference>
<comment type="caution">
    <text evidence="1">The sequence shown here is derived from an EMBL/GenBank/DDBJ whole genome shotgun (WGS) entry which is preliminary data.</text>
</comment>
<gene>
    <name evidence="1" type="ORF">GCM10007047_22620</name>
</gene>
<proteinExistence type="predicted"/>
<accession>A0A8J3GEN6</accession>
<reference evidence="1" key="1">
    <citation type="journal article" date="2014" name="Int. J. Syst. Evol. Microbiol.">
        <title>Complete genome sequence of Corynebacterium casei LMG S-19264T (=DSM 44701T), isolated from a smear-ripened cheese.</title>
        <authorList>
            <consortium name="US DOE Joint Genome Institute (JGI-PGF)"/>
            <person name="Walter F."/>
            <person name="Albersmeier A."/>
            <person name="Kalinowski J."/>
            <person name="Ruckert C."/>
        </authorList>
    </citation>
    <scope>NUCLEOTIDE SEQUENCE</scope>
    <source>
        <strain evidence="1">KCTC 12870</strain>
    </source>
</reference>
<dbReference type="RefSeq" id="WP_189515187.1">
    <property type="nucleotide sequence ID" value="NZ_BMXG01000013.1"/>
</dbReference>
<evidence type="ECO:0000313" key="1">
    <source>
        <dbReference type="EMBL" id="GHC05120.1"/>
    </source>
</evidence>
<organism evidence="1 2">
    <name type="scientific">Cerasicoccus arenae</name>
    <dbReference type="NCBI Taxonomy" id="424488"/>
    <lineage>
        <taxon>Bacteria</taxon>
        <taxon>Pseudomonadati</taxon>
        <taxon>Verrucomicrobiota</taxon>
        <taxon>Opitutia</taxon>
        <taxon>Puniceicoccales</taxon>
        <taxon>Cerasicoccaceae</taxon>
        <taxon>Cerasicoccus</taxon>
    </lineage>
</organism>
<sequence length="148" mass="17027">MSATVTIIRHYKERLSKCSLEPLRGRPDLVFLRARPDFRFDATGYLLLALDAPELSPADAGYPLLLLDSTWRLLPQLMEKIDGEPILRTLPMHVRTAYPRVSKIAEDPSRGLASVEALYLAKRLLGEDDPSLLEHYYWRQDFLRQFGE</sequence>
<evidence type="ECO:0000313" key="2">
    <source>
        <dbReference type="Proteomes" id="UP000642829"/>
    </source>
</evidence>
<keyword evidence="2" id="KW-1185">Reference proteome</keyword>
<reference evidence="1" key="2">
    <citation type="submission" date="2020-09" db="EMBL/GenBank/DDBJ databases">
        <authorList>
            <person name="Sun Q."/>
            <person name="Kim S."/>
        </authorList>
    </citation>
    <scope>NUCLEOTIDE SEQUENCE</scope>
    <source>
        <strain evidence="1">KCTC 12870</strain>
    </source>
</reference>
<protein>
    <submittedName>
        <fullName evidence="1">Uncharacterized protein</fullName>
    </submittedName>
</protein>